<dbReference type="EMBL" id="JBHTAP010000001">
    <property type="protein sequence ID" value="MFC7236017.1"/>
    <property type="molecule type" value="Genomic_DNA"/>
</dbReference>
<feature type="compositionally biased region" description="Basic and acidic residues" evidence="1">
    <location>
        <begin position="114"/>
        <end position="126"/>
    </location>
</feature>
<dbReference type="GeneID" id="79267722"/>
<protein>
    <recommendedName>
        <fullName evidence="2">DUF7964 domain-containing protein</fullName>
    </recommendedName>
</protein>
<evidence type="ECO:0000313" key="3">
    <source>
        <dbReference type="EMBL" id="MFC7236017.1"/>
    </source>
</evidence>
<evidence type="ECO:0000256" key="1">
    <source>
        <dbReference type="SAM" id="MobiDB-lite"/>
    </source>
</evidence>
<name>A0ABD5ZRS5_9EURY</name>
<feature type="region of interest" description="Disordered" evidence="1">
    <location>
        <begin position="99"/>
        <end position="126"/>
    </location>
</feature>
<proteinExistence type="predicted"/>
<comment type="caution">
    <text evidence="3">The sequence shown here is derived from an EMBL/GenBank/DDBJ whole genome shotgun (WGS) entry which is preliminary data.</text>
</comment>
<accession>A0ABD5ZRS5</accession>
<evidence type="ECO:0000313" key="4">
    <source>
        <dbReference type="Proteomes" id="UP001596398"/>
    </source>
</evidence>
<gene>
    <name evidence="3" type="ORF">ACFQJ4_11890</name>
</gene>
<feature type="domain" description="DUF7964" evidence="2">
    <location>
        <begin position="3"/>
        <end position="95"/>
    </location>
</feature>
<dbReference type="Pfam" id="PF25912">
    <property type="entry name" value="DUF7964"/>
    <property type="match status" value="1"/>
</dbReference>
<organism evidence="3 4">
    <name type="scientific">Halosegnis marinus</name>
    <dbReference type="NCBI Taxonomy" id="3034023"/>
    <lineage>
        <taxon>Archaea</taxon>
        <taxon>Methanobacteriati</taxon>
        <taxon>Methanobacteriota</taxon>
        <taxon>Stenosarchaea group</taxon>
        <taxon>Halobacteria</taxon>
        <taxon>Halobacteriales</taxon>
        <taxon>Natronomonadaceae</taxon>
        <taxon>Halosegnis</taxon>
    </lineage>
</organism>
<evidence type="ECO:0000259" key="2">
    <source>
        <dbReference type="Pfam" id="PF25912"/>
    </source>
</evidence>
<dbReference type="RefSeq" id="WP_276234166.1">
    <property type="nucleotide sequence ID" value="NZ_CP119802.1"/>
</dbReference>
<dbReference type="AlphaFoldDB" id="A0ABD5ZRS5"/>
<sequence length="126" mass="13774">MHLSSLPDRPFELAELRELNEAGRFRAVFPAAVFDIDGSEAKLVPAAVLVTPGEEGRVVGVGYDMDSGWTRVASEPAGEAVRDQLEAVGRDLQTWARETEQRWAESDGPTALVEHVREKREGGGED</sequence>
<reference evidence="3 4" key="1">
    <citation type="journal article" date="2019" name="Int. J. Syst. Evol. Microbiol.">
        <title>The Global Catalogue of Microorganisms (GCM) 10K type strain sequencing project: providing services to taxonomists for standard genome sequencing and annotation.</title>
        <authorList>
            <consortium name="The Broad Institute Genomics Platform"/>
            <consortium name="The Broad Institute Genome Sequencing Center for Infectious Disease"/>
            <person name="Wu L."/>
            <person name="Ma J."/>
        </authorList>
    </citation>
    <scope>NUCLEOTIDE SEQUENCE [LARGE SCALE GENOMIC DNA]</scope>
    <source>
        <strain evidence="3 4">DT85</strain>
    </source>
</reference>
<dbReference type="Proteomes" id="UP001596398">
    <property type="component" value="Unassembled WGS sequence"/>
</dbReference>
<dbReference type="InterPro" id="IPR058270">
    <property type="entry name" value="DUF7964"/>
</dbReference>
<keyword evidence="4" id="KW-1185">Reference proteome</keyword>